<reference evidence="3" key="2">
    <citation type="journal article" date="2023" name="Commun. Biol.">
        <title>Suspicions of two bridgehead invasions of Xylella fastidiosa subsp. multiplex in France.</title>
        <authorList>
            <person name="Dupas E."/>
            <person name="Durand K."/>
            <person name="Rieux A."/>
            <person name="Briand M."/>
            <person name="Pruvost O."/>
            <person name="Cunty A."/>
            <person name="Denance N."/>
            <person name="Donnadieu C."/>
            <person name="Legendre B."/>
            <person name="Lopez-Roques C."/>
            <person name="Cesbron S."/>
            <person name="Ravigne V."/>
            <person name="Jacques M.A."/>
        </authorList>
    </citation>
    <scope>NUCLEOTIDE SEQUENCE</scope>
    <source>
        <strain evidence="3">CFBP8070</strain>
    </source>
</reference>
<protein>
    <submittedName>
        <fullName evidence="3">Uncharacterized protein</fullName>
    </submittedName>
</protein>
<accession>A0AAW6HXU1</accession>
<evidence type="ECO:0000256" key="1">
    <source>
        <dbReference type="ARBA" id="ARBA00023002"/>
    </source>
</evidence>
<dbReference type="RefSeq" id="WP_038210956.1">
    <property type="nucleotide sequence ID" value="NZ_CP072933.1"/>
</dbReference>
<feature type="transmembrane region" description="Helical" evidence="2">
    <location>
        <begin position="125"/>
        <end position="143"/>
    </location>
</feature>
<reference evidence="3" key="1">
    <citation type="submission" date="2021-11" db="EMBL/GenBank/DDBJ databases">
        <authorList>
            <person name="Denance N."/>
            <person name="Briand M."/>
            <person name="Dupas E."/>
            <person name="Durand K."/>
            <person name="Legendre B."/>
            <person name="Cunty A."/>
            <person name="Donnadieu C."/>
            <person name="Lopez Roques C."/>
            <person name="Cesbron S."/>
            <person name="Jacques M.A."/>
        </authorList>
    </citation>
    <scope>NUCLEOTIDE SEQUENCE</scope>
    <source>
        <strain evidence="3">CFBP8070</strain>
    </source>
</reference>
<keyword evidence="1" id="KW-0560">Oxidoreductase</keyword>
<dbReference type="AlphaFoldDB" id="A0AAW6HXU1"/>
<sequence>MLEISSVALQYWIEELMNIEVDGGINKDTIHRSANIAKKYLPDIDFIINEINSGKGYIEISNVPIDRTIPPPPSDGLPHPNKGHLSELCLLGITYTLGLNPFSYQEEKCGALVHDIAPIAGNKKVFLAMVLSALISTPMVHILNAISARIRYLYCVWLIHHRQVHGLLLCKQHYPYSVHLRSMH</sequence>
<name>A0AAW6HXU1_XYLFS</name>
<evidence type="ECO:0000313" key="4">
    <source>
        <dbReference type="Proteomes" id="UP001220702"/>
    </source>
</evidence>
<evidence type="ECO:0000256" key="2">
    <source>
        <dbReference type="SAM" id="Phobius"/>
    </source>
</evidence>
<evidence type="ECO:0000313" key="3">
    <source>
        <dbReference type="EMBL" id="MDC6408843.1"/>
    </source>
</evidence>
<dbReference type="InterPro" id="IPR042098">
    <property type="entry name" value="TauD-like_sf"/>
</dbReference>
<dbReference type="EMBL" id="JAJKGN010000001">
    <property type="protein sequence ID" value="MDC6408843.1"/>
    <property type="molecule type" value="Genomic_DNA"/>
</dbReference>
<organism evidence="3 4">
    <name type="scientific">Xylella fastidiosa subsp. multiplex</name>
    <dbReference type="NCBI Taxonomy" id="644357"/>
    <lineage>
        <taxon>Bacteria</taxon>
        <taxon>Pseudomonadati</taxon>
        <taxon>Pseudomonadota</taxon>
        <taxon>Gammaproteobacteria</taxon>
        <taxon>Lysobacterales</taxon>
        <taxon>Lysobacteraceae</taxon>
        <taxon>Xylella</taxon>
    </lineage>
</organism>
<proteinExistence type="predicted"/>
<dbReference type="Proteomes" id="UP001220702">
    <property type="component" value="Unassembled WGS sequence"/>
</dbReference>
<keyword evidence="2" id="KW-1133">Transmembrane helix</keyword>
<dbReference type="GO" id="GO:0016706">
    <property type="term" value="F:2-oxoglutarate-dependent dioxygenase activity"/>
    <property type="evidence" value="ECO:0007669"/>
    <property type="project" value="UniProtKB-ARBA"/>
</dbReference>
<dbReference type="Gene3D" id="3.60.130.10">
    <property type="entry name" value="Clavaminate synthase-like"/>
    <property type="match status" value="1"/>
</dbReference>
<keyword evidence="2" id="KW-0472">Membrane</keyword>
<comment type="caution">
    <text evidence="3">The sequence shown here is derived from an EMBL/GenBank/DDBJ whole genome shotgun (WGS) entry which is preliminary data.</text>
</comment>
<dbReference type="SUPFAM" id="SSF51197">
    <property type="entry name" value="Clavaminate synthase-like"/>
    <property type="match status" value="1"/>
</dbReference>
<keyword evidence="2" id="KW-0812">Transmembrane</keyword>
<gene>
    <name evidence="3" type="ORF">LOK82_09485</name>
</gene>